<protein>
    <submittedName>
        <fullName evidence="6">Sodium transport system ATP-binding protein</fullName>
    </submittedName>
</protein>
<dbReference type="SUPFAM" id="SSF52540">
    <property type="entry name" value="P-loop containing nucleoside triphosphate hydrolases"/>
    <property type="match status" value="1"/>
</dbReference>
<comment type="similarity">
    <text evidence="1">Belongs to the ABC transporter superfamily.</text>
</comment>
<dbReference type="RefSeq" id="WP_109604741.1">
    <property type="nucleotide sequence ID" value="NZ_QGGI01000008.1"/>
</dbReference>
<dbReference type="InterPro" id="IPR003439">
    <property type="entry name" value="ABC_transporter-like_ATP-bd"/>
</dbReference>
<name>A0AA45HIR8_9BACT</name>
<evidence type="ECO:0000256" key="2">
    <source>
        <dbReference type="ARBA" id="ARBA00022448"/>
    </source>
</evidence>
<dbReference type="Gene3D" id="3.40.50.300">
    <property type="entry name" value="P-loop containing nucleotide triphosphate hydrolases"/>
    <property type="match status" value="1"/>
</dbReference>
<proteinExistence type="inferred from homology"/>
<dbReference type="InterPro" id="IPR027417">
    <property type="entry name" value="P-loop_NTPase"/>
</dbReference>
<organism evidence="6 7">
    <name type="scientific">Oceanotoga teriensis</name>
    <dbReference type="NCBI Taxonomy" id="515440"/>
    <lineage>
        <taxon>Bacteria</taxon>
        <taxon>Thermotogati</taxon>
        <taxon>Thermotogota</taxon>
        <taxon>Thermotogae</taxon>
        <taxon>Petrotogales</taxon>
        <taxon>Petrotogaceae</taxon>
        <taxon>Oceanotoga</taxon>
    </lineage>
</organism>
<evidence type="ECO:0000259" key="5">
    <source>
        <dbReference type="PROSITE" id="PS50893"/>
    </source>
</evidence>
<reference evidence="6 7" key="1">
    <citation type="submission" date="2018-05" db="EMBL/GenBank/DDBJ databases">
        <title>Genomic Encyclopedia of Type Strains, Phase IV (KMG-IV): sequencing the most valuable type-strain genomes for metagenomic binning, comparative biology and taxonomic classification.</title>
        <authorList>
            <person name="Goeker M."/>
        </authorList>
    </citation>
    <scope>NUCLEOTIDE SEQUENCE [LARGE SCALE GENOMIC DNA]</scope>
    <source>
        <strain evidence="6 7">DSM 24906</strain>
    </source>
</reference>
<keyword evidence="2" id="KW-0813">Transport</keyword>
<accession>A0AA45HIR8</accession>
<dbReference type="GO" id="GO:0005524">
    <property type="term" value="F:ATP binding"/>
    <property type="evidence" value="ECO:0007669"/>
    <property type="project" value="UniProtKB-KW"/>
</dbReference>
<dbReference type="Pfam" id="PF00005">
    <property type="entry name" value="ABC_tran"/>
    <property type="match status" value="1"/>
</dbReference>
<evidence type="ECO:0000256" key="4">
    <source>
        <dbReference type="ARBA" id="ARBA00022840"/>
    </source>
</evidence>
<dbReference type="InterPro" id="IPR003593">
    <property type="entry name" value="AAA+_ATPase"/>
</dbReference>
<dbReference type="SMART" id="SM00382">
    <property type="entry name" value="AAA"/>
    <property type="match status" value="1"/>
</dbReference>
<dbReference type="InterPro" id="IPR050763">
    <property type="entry name" value="ABC_transporter_ATP-binding"/>
</dbReference>
<evidence type="ECO:0000256" key="3">
    <source>
        <dbReference type="ARBA" id="ARBA00022741"/>
    </source>
</evidence>
<dbReference type="EMBL" id="QGGI01000008">
    <property type="protein sequence ID" value="PWJ93211.1"/>
    <property type="molecule type" value="Genomic_DNA"/>
</dbReference>
<gene>
    <name evidence="6" type="ORF">C7380_10840</name>
</gene>
<dbReference type="GO" id="GO:0016887">
    <property type="term" value="F:ATP hydrolysis activity"/>
    <property type="evidence" value="ECO:0007669"/>
    <property type="project" value="InterPro"/>
</dbReference>
<dbReference type="PANTHER" id="PTHR42711">
    <property type="entry name" value="ABC TRANSPORTER ATP-BINDING PROTEIN"/>
    <property type="match status" value="1"/>
</dbReference>
<evidence type="ECO:0000313" key="7">
    <source>
        <dbReference type="Proteomes" id="UP000245921"/>
    </source>
</evidence>
<keyword evidence="4 6" id="KW-0067">ATP-binding</keyword>
<evidence type="ECO:0000313" key="6">
    <source>
        <dbReference type="EMBL" id="PWJ93211.1"/>
    </source>
</evidence>
<feature type="domain" description="ABC transporter" evidence="5">
    <location>
        <begin position="2"/>
        <end position="237"/>
    </location>
</feature>
<dbReference type="Proteomes" id="UP000245921">
    <property type="component" value="Unassembled WGS sequence"/>
</dbReference>
<keyword evidence="3" id="KW-0547">Nucleotide-binding</keyword>
<keyword evidence="7" id="KW-1185">Reference proteome</keyword>
<dbReference type="PROSITE" id="PS50893">
    <property type="entry name" value="ABC_TRANSPORTER_2"/>
    <property type="match status" value="1"/>
</dbReference>
<comment type="caution">
    <text evidence="6">The sequence shown here is derived from an EMBL/GenBank/DDBJ whole genome shotgun (WGS) entry which is preliminary data.</text>
</comment>
<sequence>MVEVNGIYKSFKSKKSKKIEVLKDISFEAKPGEIYGLLGPNGAGKTTSLRCIATLLKPDKGSISVNGYDTLKKSNKVRSIIGLLTSDMKLSGNLSPRELMQFFGELNHLDDSYIKTQIEKLSEYLGMNDFLDKPVQKLSTGMKQKASIAVSILHDPDVIIFDEPTNGLDILASKIVVDFLFDFKKKGKTIILSTHIMSEAEKLCDKIGIIMNGSLVENGTFDDILSKYDEERLEEVFYKLAVERGLLKNV</sequence>
<dbReference type="PANTHER" id="PTHR42711:SF5">
    <property type="entry name" value="ABC TRANSPORTER ATP-BINDING PROTEIN NATA"/>
    <property type="match status" value="1"/>
</dbReference>
<evidence type="ECO:0000256" key="1">
    <source>
        <dbReference type="ARBA" id="ARBA00005417"/>
    </source>
</evidence>
<dbReference type="AlphaFoldDB" id="A0AA45HIR8"/>